<dbReference type="PANTHER" id="PTHR33246:SF51">
    <property type="entry name" value="MYB_SANT-LIKE DOMAIN-CONTAINING PROTEIN"/>
    <property type="match status" value="1"/>
</dbReference>
<feature type="compositionally biased region" description="Polar residues" evidence="2">
    <location>
        <begin position="34"/>
        <end position="46"/>
    </location>
</feature>
<feature type="compositionally biased region" description="Polar residues" evidence="2">
    <location>
        <begin position="124"/>
        <end position="136"/>
    </location>
</feature>
<dbReference type="EMBL" id="VDEP01000208">
    <property type="protein sequence ID" value="KAA1123500.1"/>
    <property type="molecule type" value="Genomic_DNA"/>
</dbReference>
<proteinExistence type="predicted"/>
<organism evidence="3 4">
    <name type="scientific">Puccinia graminis f. sp. tritici</name>
    <dbReference type="NCBI Taxonomy" id="56615"/>
    <lineage>
        <taxon>Eukaryota</taxon>
        <taxon>Fungi</taxon>
        <taxon>Dikarya</taxon>
        <taxon>Basidiomycota</taxon>
        <taxon>Pucciniomycotina</taxon>
        <taxon>Pucciniomycetes</taxon>
        <taxon>Pucciniales</taxon>
        <taxon>Pucciniaceae</taxon>
        <taxon>Puccinia</taxon>
    </lineage>
</organism>
<feature type="region of interest" description="Disordered" evidence="2">
    <location>
        <begin position="87"/>
        <end position="137"/>
    </location>
</feature>
<sequence length="518" mass="55528">MDPSLVTPSPLSQQSIDTPSNTLTTGPDVACLTLASNFGDSPQSLTKGAGGTKKRYRRSQKEMAAYRAEQAQLKKAKALAKAKVKRSKACGGGSQSSRATRASTKTSMGEANNQDAGVPGASPLGSQPTVPDSNPPFNADDYENVCGYLEEEANYTCLYGDGSKTVVGVTKMTKAAAYEIFAIFINDNSNRRLRLTGSQLRQRIDGYKKRFMKAKHWAENTGAGIEEGEDLPTLAEILEKKCPCYERMYGIFGGKANVTPLAQYDSGVGGDLYLSDHQDIETSQEVFFSGWESTQVSQPHSGITTPATQNLDRVASALDQLAGLSLPILEGDDDLDEDDLPPPLNLSGTDMDALPSVSALRSQARATNGSGAPPSGTLAARTGVLPGSQASSPEVPLASPLGATGRRAFANLRLCEASPAGPPKESNAWAKTTLASAFKSSNSEKFGCLKEHMLWEKEKETNRLEWEKERYQKELDKAKDGANGQLKMAEMKMNAAREWMTQGKSTAEVEGLLKAVYG</sequence>
<feature type="region of interest" description="Disordered" evidence="2">
    <location>
        <begin position="1"/>
        <end position="69"/>
    </location>
</feature>
<protein>
    <submittedName>
        <fullName evidence="3">Uncharacterized protein</fullName>
    </submittedName>
</protein>
<name>A0A5B0RCQ9_PUCGR</name>
<reference evidence="3 4" key="1">
    <citation type="submission" date="2019-05" db="EMBL/GenBank/DDBJ databases">
        <title>Emergence of the Ug99 lineage of the wheat stem rust pathogen through somatic hybridization.</title>
        <authorList>
            <person name="Li F."/>
            <person name="Upadhyaya N.M."/>
            <person name="Sperschneider J."/>
            <person name="Matny O."/>
            <person name="Nguyen-Phuc H."/>
            <person name="Mago R."/>
            <person name="Raley C."/>
            <person name="Miller M.E."/>
            <person name="Silverstein K.A.T."/>
            <person name="Henningsen E."/>
            <person name="Hirsch C.D."/>
            <person name="Visser B."/>
            <person name="Pretorius Z.A."/>
            <person name="Steffenson B.J."/>
            <person name="Schwessinger B."/>
            <person name="Dodds P.N."/>
            <person name="Figueroa M."/>
        </authorList>
    </citation>
    <scope>NUCLEOTIDE SEQUENCE [LARGE SCALE GENOMIC DNA]</scope>
    <source>
        <strain evidence="3 4">Ug99</strain>
    </source>
</reference>
<accession>A0A5B0RCQ9</accession>
<comment type="caution">
    <text evidence="3">The sequence shown here is derived from an EMBL/GenBank/DDBJ whole genome shotgun (WGS) entry which is preliminary data.</text>
</comment>
<evidence type="ECO:0000313" key="3">
    <source>
        <dbReference type="EMBL" id="KAA1123500.1"/>
    </source>
</evidence>
<feature type="compositionally biased region" description="Acidic residues" evidence="2">
    <location>
        <begin position="330"/>
        <end position="340"/>
    </location>
</feature>
<evidence type="ECO:0000256" key="2">
    <source>
        <dbReference type="SAM" id="MobiDB-lite"/>
    </source>
</evidence>
<dbReference type="PANTHER" id="PTHR33246">
    <property type="entry name" value="CCHC-TYPE DOMAIN-CONTAINING PROTEIN"/>
    <property type="match status" value="1"/>
</dbReference>
<feature type="compositionally biased region" description="Polar residues" evidence="2">
    <location>
        <begin position="1"/>
        <end position="25"/>
    </location>
</feature>
<evidence type="ECO:0000256" key="1">
    <source>
        <dbReference type="SAM" id="Coils"/>
    </source>
</evidence>
<evidence type="ECO:0000313" key="4">
    <source>
        <dbReference type="Proteomes" id="UP000325313"/>
    </source>
</evidence>
<dbReference type="Proteomes" id="UP000325313">
    <property type="component" value="Unassembled WGS sequence"/>
</dbReference>
<feature type="coiled-coil region" evidence="1">
    <location>
        <begin position="454"/>
        <end position="481"/>
    </location>
</feature>
<feature type="compositionally biased region" description="Polar residues" evidence="2">
    <location>
        <begin position="359"/>
        <end position="370"/>
    </location>
</feature>
<feature type="region of interest" description="Disordered" evidence="2">
    <location>
        <begin position="329"/>
        <end position="399"/>
    </location>
</feature>
<dbReference type="AlphaFoldDB" id="A0A5B0RCQ9"/>
<feature type="compositionally biased region" description="Low complexity" evidence="2">
    <location>
        <begin position="95"/>
        <end position="107"/>
    </location>
</feature>
<gene>
    <name evidence="3" type="ORF">PGTUg99_021623</name>
</gene>
<keyword evidence="1" id="KW-0175">Coiled coil</keyword>